<proteinExistence type="predicted"/>
<dbReference type="PANTHER" id="PTHR31170">
    <property type="entry name" value="BNAC04G53230D PROTEIN"/>
    <property type="match status" value="1"/>
</dbReference>
<evidence type="ECO:0000313" key="1">
    <source>
        <dbReference type="EMBL" id="WJZ86676.1"/>
    </source>
</evidence>
<organism evidence="1 2">
    <name type="scientific">Vitis vinifera</name>
    <name type="common">Grape</name>
    <dbReference type="NCBI Taxonomy" id="29760"/>
    <lineage>
        <taxon>Eukaryota</taxon>
        <taxon>Viridiplantae</taxon>
        <taxon>Streptophyta</taxon>
        <taxon>Embryophyta</taxon>
        <taxon>Tracheophyta</taxon>
        <taxon>Spermatophyta</taxon>
        <taxon>Magnoliopsida</taxon>
        <taxon>eudicotyledons</taxon>
        <taxon>Gunneridae</taxon>
        <taxon>Pentapetalae</taxon>
        <taxon>rosids</taxon>
        <taxon>Vitales</taxon>
        <taxon>Vitaceae</taxon>
        <taxon>Viteae</taxon>
        <taxon>Vitis</taxon>
    </lineage>
</organism>
<dbReference type="Pfam" id="PF03140">
    <property type="entry name" value="DUF247"/>
    <property type="match status" value="1"/>
</dbReference>
<sequence>MIVFEIKSEMESGKTNTEMESSKRPGEEIIQVHDELVSTIKKKMDTVFPHCICRVQERLVQENEKAYYPELISIGPFHHGKEKLKDMEDHKWRYLHALLSRKPNLEARLAICVNALRECELKARNCYAKKESINLSCDEFVKMMLVDGCFIIELFLKYAHRSLRKRGDPIFTLHERFRTLRCDMILLENQYPLFVLQRLFNLVPTPQQSKSLNGLAFHFFRTMIPGNKKATQDKFSQEGNHLLDLIHNCFLPTFSEVHPAAEKPTPPKQSSKREKLQSASKLHESGIKLRKVNEGVVLDIAFENGLLSIPEVKIHQYTETLFRNLIAGEECNCDNFVHVTSYVFLLSKLISSPKDAKFLRQKKILISSLKEDNDISELFKKLSKEVEMNQFYFDWLCEQVNEYKSATWFTLPSCFQK</sequence>
<keyword evidence="2" id="KW-1185">Reference proteome</keyword>
<dbReference type="Proteomes" id="UP001227230">
    <property type="component" value="Chromosome 5"/>
</dbReference>
<gene>
    <name evidence="1" type="ORF">VitviT2T_006112</name>
</gene>
<protein>
    <submittedName>
        <fullName evidence="1">Uncharacterized protein</fullName>
    </submittedName>
</protein>
<dbReference type="PANTHER" id="PTHR31170:SF25">
    <property type="entry name" value="BNAA09G04570D PROTEIN"/>
    <property type="match status" value="1"/>
</dbReference>
<dbReference type="EMBL" id="CP126652">
    <property type="protein sequence ID" value="WJZ86676.1"/>
    <property type="molecule type" value="Genomic_DNA"/>
</dbReference>
<name>A0ABY9BV28_VITVI</name>
<reference evidence="1 2" key="1">
    <citation type="journal article" date="2023" name="Hortic Res">
        <title>The complete reference genome for grapevine (Vitis vinifera L.) genetics and breeding.</title>
        <authorList>
            <person name="Shi X."/>
            <person name="Cao S."/>
            <person name="Wang X."/>
            <person name="Huang S."/>
            <person name="Wang Y."/>
            <person name="Liu Z."/>
            <person name="Liu W."/>
            <person name="Leng X."/>
            <person name="Peng Y."/>
            <person name="Wang N."/>
            <person name="Wang Y."/>
            <person name="Ma Z."/>
            <person name="Xu X."/>
            <person name="Zhang F."/>
            <person name="Xue H."/>
            <person name="Zhong H."/>
            <person name="Wang Y."/>
            <person name="Zhang K."/>
            <person name="Velt A."/>
            <person name="Avia K."/>
            <person name="Holtgrawe D."/>
            <person name="Grimplet J."/>
            <person name="Matus J.T."/>
            <person name="Ware D."/>
            <person name="Wu X."/>
            <person name="Wang H."/>
            <person name="Liu C."/>
            <person name="Fang Y."/>
            <person name="Rustenholz C."/>
            <person name="Cheng Z."/>
            <person name="Xiao H."/>
            <person name="Zhou Y."/>
        </authorList>
    </citation>
    <scope>NUCLEOTIDE SEQUENCE [LARGE SCALE GENOMIC DNA]</scope>
    <source>
        <strain evidence="2">cv. Pinot noir / PN40024</strain>
        <tissue evidence="1">Leaf</tissue>
    </source>
</reference>
<accession>A0ABY9BV28</accession>
<evidence type="ECO:0000313" key="2">
    <source>
        <dbReference type="Proteomes" id="UP001227230"/>
    </source>
</evidence>
<dbReference type="InterPro" id="IPR004158">
    <property type="entry name" value="DUF247_pln"/>
</dbReference>